<protein>
    <recommendedName>
        <fullName evidence="3">NAD(P)-binding protein</fullName>
    </recommendedName>
</protein>
<accession>A0A1L9TH26</accession>
<dbReference type="SUPFAM" id="SSF51735">
    <property type="entry name" value="NAD(P)-binding Rossmann-fold domains"/>
    <property type="match status" value="1"/>
</dbReference>
<proteinExistence type="predicted"/>
<dbReference type="GO" id="GO:0016616">
    <property type="term" value="F:oxidoreductase activity, acting on the CH-OH group of donors, NAD or NADP as acceptor"/>
    <property type="evidence" value="ECO:0007669"/>
    <property type="project" value="TreeGrafter"/>
</dbReference>
<dbReference type="Proteomes" id="UP000184356">
    <property type="component" value="Unassembled WGS sequence"/>
</dbReference>
<dbReference type="EMBL" id="KV878586">
    <property type="protein sequence ID" value="OJJ58681.1"/>
    <property type="molecule type" value="Genomic_DNA"/>
</dbReference>
<dbReference type="GeneID" id="63769292"/>
<dbReference type="Pfam" id="PF00106">
    <property type="entry name" value="adh_short"/>
    <property type="match status" value="1"/>
</dbReference>
<evidence type="ECO:0000313" key="2">
    <source>
        <dbReference type="Proteomes" id="UP000184356"/>
    </source>
</evidence>
<dbReference type="Gene3D" id="3.40.50.720">
    <property type="entry name" value="NAD(P)-binding Rossmann-like Domain"/>
    <property type="match status" value="1"/>
</dbReference>
<dbReference type="RefSeq" id="XP_040702487.1">
    <property type="nucleotide sequence ID" value="XM_040853219.1"/>
</dbReference>
<dbReference type="PANTHER" id="PTHR45458">
    <property type="entry name" value="SHORT-CHAIN DEHYDROGENASE/REDUCTASE SDR"/>
    <property type="match status" value="1"/>
</dbReference>
<evidence type="ECO:0000313" key="1">
    <source>
        <dbReference type="EMBL" id="OJJ58681.1"/>
    </source>
</evidence>
<gene>
    <name evidence="1" type="ORF">ASPSYDRAFT_964638</name>
</gene>
<dbReference type="CDD" id="cd05325">
    <property type="entry name" value="carb_red_sniffer_like_SDR_c"/>
    <property type="match status" value="1"/>
</dbReference>
<reference evidence="2" key="1">
    <citation type="journal article" date="2017" name="Genome Biol.">
        <title>Comparative genomics reveals high biological diversity and specific adaptations in the industrially and medically important fungal genus Aspergillus.</title>
        <authorList>
            <person name="de Vries R.P."/>
            <person name="Riley R."/>
            <person name="Wiebenga A."/>
            <person name="Aguilar-Osorio G."/>
            <person name="Amillis S."/>
            <person name="Uchima C.A."/>
            <person name="Anderluh G."/>
            <person name="Asadollahi M."/>
            <person name="Askin M."/>
            <person name="Barry K."/>
            <person name="Battaglia E."/>
            <person name="Bayram O."/>
            <person name="Benocci T."/>
            <person name="Braus-Stromeyer S.A."/>
            <person name="Caldana C."/>
            <person name="Canovas D."/>
            <person name="Cerqueira G.C."/>
            <person name="Chen F."/>
            <person name="Chen W."/>
            <person name="Choi C."/>
            <person name="Clum A."/>
            <person name="Dos Santos R.A."/>
            <person name="Damasio A.R."/>
            <person name="Diallinas G."/>
            <person name="Emri T."/>
            <person name="Fekete E."/>
            <person name="Flipphi M."/>
            <person name="Freyberg S."/>
            <person name="Gallo A."/>
            <person name="Gournas C."/>
            <person name="Habgood R."/>
            <person name="Hainaut M."/>
            <person name="Harispe M.L."/>
            <person name="Henrissat B."/>
            <person name="Hilden K.S."/>
            <person name="Hope R."/>
            <person name="Hossain A."/>
            <person name="Karabika E."/>
            <person name="Karaffa L."/>
            <person name="Karanyi Z."/>
            <person name="Krasevec N."/>
            <person name="Kuo A."/>
            <person name="Kusch H."/>
            <person name="LaButti K."/>
            <person name="Lagendijk E.L."/>
            <person name="Lapidus A."/>
            <person name="Levasseur A."/>
            <person name="Lindquist E."/>
            <person name="Lipzen A."/>
            <person name="Logrieco A.F."/>
            <person name="MacCabe A."/>
            <person name="Maekelae M.R."/>
            <person name="Malavazi I."/>
            <person name="Melin P."/>
            <person name="Meyer V."/>
            <person name="Mielnichuk N."/>
            <person name="Miskei M."/>
            <person name="Molnar A.P."/>
            <person name="Mule G."/>
            <person name="Ngan C.Y."/>
            <person name="Orejas M."/>
            <person name="Orosz E."/>
            <person name="Ouedraogo J.P."/>
            <person name="Overkamp K.M."/>
            <person name="Park H.-S."/>
            <person name="Perrone G."/>
            <person name="Piumi F."/>
            <person name="Punt P.J."/>
            <person name="Ram A.F."/>
            <person name="Ramon A."/>
            <person name="Rauscher S."/>
            <person name="Record E."/>
            <person name="Riano-Pachon D.M."/>
            <person name="Robert V."/>
            <person name="Roehrig J."/>
            <person name="Ruller R."/>
            <person name="Salamov A."/>
            <person name="Salih N.S."/>
            <person name="Samson R.A."/>
            <person name="Sandor E."/>
            <person name="Sanguinetti M."/>
            <person name="Schuetze T."/>
            <person name="Sepcic K."/>
            <person name="Shelest E."/>
            <person name="Sherlock G."/>
            <person name="Sophianopoulou V."/>
            <person name="Squina F.M."/>
            <person name="Sun H."/>
            <person name="Susca A."/>
            <person name="Todd R.B."/>
            <person name="Tsang A."/>
            <person name="Unkles S.E."/>
            <person name="van de Wiele N."/>
            <person name="van Rossen-Uffink D."/>
            <person name="Oliveira J.V."/>
            <person name="Vesth T.C."/>
            <person name="Visser J."/>
            <person name="Yu J.-H."/>
            <person name="Zhou M."/>
            <person name="Andersen M.R."/>
            <person name="Archer D.B."/>
            <person name="Baker S.E."/>
            <person name="Benoit I."/>
            <person name="Brakhage A.A."/>
            <person name="Braus G.H."/>
            <person name="Fischer R."/>
            <person name="Frisvad J.C."/>
            <person name="Goldman G.H."/>
            <person name="Houbraken J."/>
            <person name="Oakley B."/>
            <person name="Pocsi I."/>
            <person name="Scazzocchio C."/>
            <person name="Seiboth B."/>
            <person name="vanKuyk P.A."/>
            <person name="Wortman J."/>
            <person name="Dyer P.S."/>
            <person name="Grigoriev I.V."/>
        </authorList>
    </citation>
    <scope>NUCLEOTIDE SEQUENCE [LARGE SCALE GENOMIC DNA]</scope>
    <source>
        <strain evidence="2">CBS 593.65</strain>
    </source>
</reference>
<name>A0A1L9TH26_9EURO</name>
<evidence type="ECO:0008006" key="3">
    <source>
        <dbReference type="Google" id="ProtNLM"/>
    </source>
</evidence>
<dbReference type="InterPro" id="IPR036291">
    <property type="entry name" value="NAD(P)-bd_dom_sf"/>
</dbReference>
<dbReference type="InterPro" id="IPR002347">
    <property type="entry name" value="SDR_fam"/>
</dbReference>
<dbReference type="AlphaFoldDB" id="A0A1L9TH26"/>
<dbReference type="OrthoDB" id="7289984at2759"/>
<dbReference type="VEuPathDB" id="FungiDB:ASPSYDRAFT_964638"/>
<keyword evidence="2" id="KW-1185">Reference proteome</keyword>
<sequence length="270" mass="28798">MSSYAITGASRGIGWAFVSVLSSNPRNTVIALVRNKAATDKRVAEELPGRTNIHIFKADLDNYNELETAAAETSKITGGSLDYLIANAALLTHYDQFDSLGVLGKDPATLEQEMLANFKTNTIAQIHLFNLFTPLILRGTAKKVIAISSGHADVDLVTKFNVATAGVYTISKAALNMAVAKFSAEYSADGVLFLSLSPGMVDTGGFADLTDEQLAGLGAMVKKFQEYAPTFTGPISPEDSVRAMLAVIENATVEKDAGGFLSHKGDRTWL</sequence>
<organism evidence="1 2">
    <name type="scientific">Aspergillus sydowii CBS 593.65</name>
    <dbReference type="NCBI Taxonomy" id="1036612"/>
    <lineage>
        <taxon>Eukaryota</taxon>
        <taxon>Fungi</taxon>
        <taxon>Dikarya</taxon>
        <taxon>Ascomycota</taxon>
        <taxon>Pezizomycotina</taxon>
        <taxon>Eurotiomycetes</taxon>
        <taxon>Eurotiomycetidae</taxon>
        <taxon>Eurotiales</taxon>
        <taxon>Aspergillaceae</taxon>
        <taxon>Aspergillus</taxon>
        <taxon>Aspergillus subgen. Nidulantes</taxon>
    </lineage>
</organism>
<dbReference type="PANTHER" id="PTHR45458:SF3">
    <property type="entry name" value="CHAIN DEHYDROGENASE (ATSC), PUTATIVE-RELATED"/>
    <property type="match status" value="1"/>
</dbReference>
<dbReference type="InterPro" id="IPR052184">
    <property type="entry name" value="SDR_enzymes"/>
</dbReference>
<dbReference type="PRINTS" id="PR00081">
    <property type="entry name" value="GDHRDH"/>
</dbReference>